<evidence type="ECO:0000313" key="3">
    <source>
        <dbReference type="Proteomes" id="UP000824265"/>
    </source>
</evidence>
<reference evidence="2" key="2">
    <citation type="submission" date="2021-04" db="EMBL/GenBank/DDBJ databases">
        <authorList>
            <person name="Gilroy R."/>
        </authorList>
    </citation>
    <scope>NUCLEOTIDE SEQUENCE</scope>
    <source>
        <strain evidence="2">CHK195-6426</strain>
    </source>
</reference>
<dbReference type="EMBL" id="DXGH01000073">
    <property type="protein sequence ID" value="HIW82679.1"/>
    <property type="molecule type" value="Genomic_DNA"/>
</dbReference>
<dbReference type="PANTHER" id="PTHR47619">
    <property type="entry name" value="METALLO-HYDROLASE YYCJ-RELATED"/>
    <property type="match status" value="1"/>
</dbReference>
<dbReference type="Gene3D" id="3.60.15.10">
    <property type="entry name" value="Ribonuclease Z/Hydroxyacylglutathione hydrolase-like"/>
    <property type="match status" value="2"/>
</dbReference>
<dbReference type="Proteomes" id="UP000824265">
    <property type="component" value="Unassembled WGS sequence"/>
</dbReference>
<protein>
    <submittedName>
        <fullName evidence="2">MBL fold metallo-hydrolase</fullName>
    </submittedName>
</protein>
<dbReference type="AlphaFoldDB" id="A0A9D1UCC5"/>
<reference evidence="2" key="1">
    <citation type="journal article" date="2021" name="PeerJ">
        <title>Extensive microbial diversity within the chicken gut microbiome revealed by metagenomics and culture.</title>
        <authorList>
            <person name="Gilroy R."/>
            <person name="Ravi A."/>
            <person name="Getino M."/>
            <person name="Pursley I."/>
            <person name="Horton D.L."/>
            <person name="Alikhan N.F."/>
            <person name="Baker D."/>
            <person name="Gharbi K."/>
            <person name="Hall N."/>
            <person name="Watson M."/>
            <person name="Adriaenssens E.M."/>
            <person name="Foster-Nyarko E."/>
            <person name="Jarju S."/>
            <person name="Secka A."/>
            <person name="Antonio M."/>
            <person name="Oren A."/>
            <person name="Chaudhuri R.R."/>
            <person name="La Ragione R."/>
            <person name="Hildebrand F."/>
            <person name="Pallen M.J."/>
        </authorList>
    </citation>
    <scope>NUCLEOTIDE SEQUENCE</scope>
    <source>
        <strain evidence="2">CHK195-6426</strain>
    </source>
</reference>
<dbReference type="InterPro" id="IPR001279">
    <property type="entry name" value="Metallo-B-lactamas"/>
</dbReference>
<evidence type="ECO:0000259" key="1">
    <source>
        <dbReference type="Pfam" id="PF00753"/>
    </source>
</evidence>
<gene>
    <name evidence="2" type="ORF">H9742_14355</name>
</gene>
<dbReference type="InterPro" id="IPR052533">
    <property type="entry name" value="WalJ/YycJ-like"/>
</dbReference>
<dbReference type="InterPro" id="IPR036866">
    <property type="entry name" value="RibonucZ/Hydroxyglut_hydro"/>
</dbReference>
<evidence type="ECO:0000313" key="2">
    <source>
        <dbReference type="EMBL" id="HIW82679.1"/>
    </source>
</evidence>
<organism evidence="2 3">
    <name type="scientific">Candidatus Acetatifactor stercoripullorum</name>
    <dbReference type="NCBI Taxonomy" id="2838414"/>
    <lineage>
        <taxon>Bacteria</taxon>
        <taxon>Bacillati</taxon>
        <taxon>Bacillota</taxon>
        <taxon>Clostridia</taxon>
        <taxon>Lachnospirales</taxon>
        <taxon>Lachnospiraceae</taxon>
        <taxon>Acetatifactor</taxon>
    </lineage>
</organism>
<accession>A0A9D1UCC5</accession>
<dbReference type="Pfam" id="PF00753">
    <property type="entry name" value="Lactamase_B"/>
    <property type="match status" value="1"/>
</dbReference>
<comment type="caution">
    <text evidence="2">The sequence shown here is derived from an EMBL/GenBank/DDBJ whole genome shotgun (WGS) entry which is preliminary data.</text>
</comment>
<dbReference type="PANTHER" id="PTHR47619:SF1">
    <property type="entry name" value="EXODEOXYRIBONUCLEASE WALJ"/>
    <property type="match status" value="1"/>
</dbReference>
<name>A0A9D1UCC5_9FIRM</name>
<feature type="domain" description="Metallo-beta-lactamase" evidence="1">
    <location>
        <begin position="10"/>
        <end position="88"/>
    </location>
</feature>
<proteinExistence type="predicted"/>
<sequence>MKLKVLGSGSSGNCYILESDTEALIIEAGVPFKEVKVALEFNVRKIVGVVVGHCHKDHSGFADQYKGICPVYKPYEVMTPNERFGSFYVKAFPLVHDVECYGFFVQNPDIGSLVYASDTEYIKYRFKNLNHILVEANYSDDVIDNEAVNREHVLRGHMSLQTALGFISTNDNPALRNVVLIHLSASNSDADLFLRKTKNTVKYGADCCIAEKGLEVDLSLCPF</sequence>
<dbReference type="SUPFAM" id="SSF56281">
    <property type="entry name" value="Metallo-hydrolase/oxidoreductase"/>
    <property type="match status" value="1"/>
</dbReference>